<dbReference type="RefSeq" id="WP_036115591.1">
    <property type="nucleotide sequence ID" value="NZ_JAJA02000001.1"/>
</dbReference>
<keyword evidence="3" id="KW-1185">Reference proteome</keyword>
<dbReference type="Proteomes" id="UP000023435">
    <property type="component" value="Unassembled WGS sequence"/>
</dbReference>
<reference evidence="2 3" key="1">
    <citation type="journal article" date="2014" name="Genome Announc.">
        <title>Draft Genome Sequence of Lysobacter capsici AZ78, a Bacterium Antagonistic to Plant-Pathogenic Oomycetes.</title>
        <authorList>
            <person name="Puopolo G."/>
            <person name="Sonego P."/>
            <person name="Engelen K."/>
            <person name="Pertot I."/>
        </authorList>
    </citation>
    <scope>NUCLEOTIDE SEQUENCE [LARGE SCALE GENOMIC DNA]</scope>
    <source>
        <strain evidence="2 3">AZ78</strain>
    </source>
</reference>
<dbReference type="EMBL" id="JAJA02000001">
    <property type="protein sequence ID" value="KWS06887.1"/>
    <property type="molecule type" value="Genomic_DNA"/>
</dbReference>
<evidence type="ECO:0000313" key="2">
    <source>
        <dbReference type="EMBL" id="KWS06887.1"/>
    </source>
</evidence>
<feature type="transmembrane region" description="Helical" evidence="1">
    <location>
        <begin position="72"/>
        <end position="94"/>
    </location>
</feature>
<proteinExistence type="predicted"/>
<name>A0A108UD09_9GAMM</name>
<gene>
    <name evidence="2" type="ORF">AZ78_4447</name>
</gene>
<organism evidence="2 3">
    <name type="scientific">Lysobacter capsici AZ78</name>
    <dbReference type="NCBI Taxonomy" id="1444315"/>
    <lineage>
        <taxon>Bacteria</taxon>
        <taxon>Pseudomonadati</taxon>
        <taxon>Pseudomonadota</taxon>
        <taxon>Gammaproteobacteria</taxon>
        <taxon>Lysobacterales</taxon>
        <taxon>Lysobacteraceae</taxon>
        <taxon>Lysobacter</taxon>
    </lineage>
</organism>
<keyword evidence="1" id="KW-0472">Membrane</keyword>
<protein>
    <recommendedName>
        <fullName evidence="4">Transmembrane protein</fullName>
    </recommendedName>
</protein>
<keyword evidence="1" id="KW-1133">Transmembrane helix</keyword>
<comment type="caution">
    <text evidence="2">The sequence shown here is derived from an EMBL/GenBank/DDBJ whole genome shotgun (WGS) entry which is preliminary data.</text>
</comment>
<sequence length="101" mass="11001">MRRLSQRLSLAAVAAWPLLAAATVRCPPEYGEKSAGFWALGFCVLGVFVLLGLAIPIAAIRITRGRRVARRVAWTLAACAPMLGLWLAGLLVFVEFFTLRC</sequence>
<feature type="transmembrane region" description="Helical" evidence="1">
    <location>
        <begin position="37"/>
        <end position="60"/>
    </location>
</feature>
<dbReference type="AlphaFoldDB" id="A0A108UD09"/>
<accession>A0A108UD09</accession>
<evidence type="ECO:0000256" key="1">
    <source>
        <dbReference type="SAM" id="Phobius"/>
    </source>
</evidence>
<keyword evidence="1" id="KW-0812">Transmembrane</keyword>
<evidence type="ECO:0000313" key="3">
    <source>
        <dbReference type="Proteomes" id="UP000023435"/>
    </source>
</evidence>
<evidence type="ECO:0008006" key="4">
    <source>
        <dbReference type="Google" id="ProtNLM"/>
    </source>
</evidence>